<evidence type="ECO:0000256" key="2">
    <source>
        <dbReference type="SAM" id="Phobius"/>
    </source>
</evidence>
<name>A0A9P5Q4C5_9AGAR</name>
<evidence type="ECO:0000256" key="1">
    <source>
        <dbReference type="SAM" id="MobiDB-lite"/>
    </source>
</evidence>
<protein>
    <submittedName>
        <fullName evidence="3">Uncharacterized protein</fullName>
    </submittedName>
</protein>
<proteinExistence type="predicted"/>
<feature type="transmembrane region" description="Helical" evidence="2">
    <location>
        <begin position="141"/>
        <end position="162"/>
    </location>
</feature>
<evidence type="ECO:0000313" key="4">
    <source>
        <dbReference type="Proteomes" id="UP000772434"/>
    </source>
</evidence>
<dbReference type="OrthoDB" id="2983908at2759"/>
<keyword evidence="2" id="KW-1133">Transmembrane helix</keyword>
<keyword evidence="2" id="KW-0472">Membrane</keyword>
<gene>
    <name evidence="3" type="ORF">BDP27DRAFT_1315672</name>
</gene>
<reference evidence="3" key="1">
    <citation type="submission" date="2020-11" db="EMBL/GenBank/DDBJ databases">
        <authorList>
            <consortium name="DOE Joint Genome Institute"/>
            <person name="Ahrendt S."/>
            <person name="Riley R."/>
            <person name="Andreopoulos W."/>
            <person name="Labutti K."/>
            <person name="Pangilinan J."/>
            <person name="Ruiz-Duenas F.J."/>
            <person name="Barrasa J.M."/>
            <person name="Sanchez-Garcia M."/>
            <person name="Camarero S."/>
            <person name="Miyauchi S."/>
            <person name="Serrano A."/>
            <person name="Linde D."/>
            <person name="Babiker R."/>
            <person name="Drula E."/>
            <person name="Ayuso-Fernandez I."/>
            <person name="Pacheco R."/>
            <person name="Padilla G."/>
            <person name="Ferreira P."/>
            <person name="Barriuso J."/>
            <person name="Kellner H."/>
            <person name="Castanera R."/>
            <person name="Alfaro M."/>
            <person name="Ramirez L."/>
            <person name="Pisabarro A.G."/>
            <person name="Kuo A."/>
            <person name="Tritt A."/>
            <person name="Lipzen A."/>
            <person name="He G."/>
            <person name="Yan M."/>
            <person name="Ng V."/>
            <person name="Cullen D."/>
            <person name="Martin F."/>
            <person name="Rosso M.-N."/>
            <person name="Henrissat B."/>
            <person name="Hibbett D."/>
            <person name="Martinez A.T."/>
            <person name="Grigoriev I.V."/>
        </authorList>
    </citation>
    <scope>NUCLEOTIDE SEQUENCE</scope>
    <source>
        <strain evidence="3">AH 40177</strain>
    </source>
</reference>
<feature type="compositionally biased region" description="Low complexity" evidence="1">
    <location>
        <begin position="387"/>
        <end position="397"/>
    </location>
</feature>
<feature type="region of interest" description="Disordered" evidence="1">
    <location>
        <begin position="101"/>
        <end position="125"/>
    </location>
</feature>
<dbReference type="AlphaFoldDB" id="A0A9P5Q4C5"/>
<dbReference type="Proteomes" id="UP000772434">
    <property type="component" value="Unassembled WGS sequence"/>
</dbReference>
<dbReference type="EMBL" id="JADNRY010000010">
    <property type="protein sequence ID" value="KAF9075203.1"/>
    <property type="molecule type" value="Genomic_DNA"/>
</dbReference>
<feature type="region of interest" description="Disordered" evidence="1">
    <location>
        <begin position="377"/>
        <end position="398"/>
    </location>
</feature>
<evidence type="ECO:0000313" key="3">
    <source>
        <dbReference type="EMBL" id="KAF9075203.1"/>
    </source>
</evidence>
<organism evidence="3 4">
    <name type="scientific">Rhodocollybia butyracea</name>
    <dbReference type="NCBI Taxonomy" id="206335"/>
    <lineage>
        <taxon>Eukaryota</taxon>
        <taxon>Fungi</taxon>
        <taxon>Dikarya</taxon>
        <taxon>Basidiomycota</taxon>
        <taxon>Agaricomycotina</taxon>
        <taxon>Agaricomycetes</taxon>
        <taxon>Agaricomycetidae</taxon>
        <taxon>Agaricales</taxon>
        <taxon>Marasmiineae</taxon>
        <taxon>Omphalotaceae</taxon>
        <taxon>Rhodocollybia</taxon>
    </lineage>
</organism>
<keyword evidence="2" id="KW-0812">Transmembrane</keyword>
<sequence length="569" mass="61403">MPTLRPDNPDEITLYKSNMRSKIRTSEDIHKLIREKYTDLPVPIPETGLSTVHPLLAFPSTISRTTLTPIVTVPALAIPSNIFSPAPLLVTPTTLNLVSSTHATTPTTPTLKSSPVSSSSQVLSSPNTAAQSSSISHKLPVTIIAVLAVGSAVFLLGIFIIVKACTRPTHRARPKPSLPILDEAFCDDDLYSVTKLDSPIFGGKEQMSQNDSGLPTWTWTQYADARTETVPPLLYSTSDHKGSYNADGALHALHPISSDVGANDFLFPRPPPSQSVPTTLVSHFGMPNVLTTAASRFSIARSLSVYPASPVEKNYTADGHPIIQRSSKIALRRSDSRSSSDSLAYDATELKSPQFLAHFQTEAPTAPVGRTRIKSSYYTPGSYPRMSSLPSSTSMKSSKTKTEDVVEFNIQELPPIQRTDSRKARDTKALTSALGIASPTMETIPLSPAQTLYPDDSLSVVDMKRLPSQKHQHKPAAAVAMSTVDTSTALGSLMLMGFGTTDRSLSSLATVPLHDKPPRVPSPPPMLSLAQMGLENANPEAFVNYRSPTYSIFGLYGDSDRRSMHSKPG</sequence>
<accession>A0A9P5Q4C5</accession>
<keyword evidence="4" id="KW-1185">Reference proteome</keyword>
<comment type="caution">
    <text evidence="3">The sequence shown here is derived from an EMBL/GenBank/DDBJ whole genome shotgun (WGS) entry which is preliminary data.</text>
</comment>